<dbReference type="Gene3D" id="3.10.180.10">
    <property type="entry name" value="2,3-Dihydroxybiphenyl 1,2-Dioxygenase, domain 1"/>
    <property type="match status" value="1"/>
</dbReference>
<dbReference type="PANTHER" id="PTHR43048">
    <property type="entry name" value="METHYLMALONYL-COA EPIMERASE"/>
    <property type="match status" value="1"/>
</dbReference>
<dbReference type="NCBIfam" id="TIGR03081">
    <property type="entry name" value="metmalonyl_epim"/>
    <property type="match status" value="1"/>
</dbReference>
<keyword evidence="5" id="KW-1185">Reference proteome</keyword>
<dbReference type="CDD" id="cd07249">
    <property type="entry name" value="MMCE"/>
    <property type="match status" value="1"/>
</dbReference>
<protein>
    <submittedName>
        <fullName evidence="4">Methylmalonyl-CoA epimerase</fullName>
        <ecNumber evidence="4">5.1.99.1</ecNumber>
    </submittedName>
</protein>
<evidence type="ECO:0000259" key="3">
    <source>
        <dbReference type="PROSITE" id="PS51819"/>
    </source>
</evidence>
<sequence length="135" mass="14766">MIKSINHIAIIVPELEGALDFWEGALGLKLARTESVPSEGVEVGFLPVGDSNLELMKPTTTDSGVARFLEKRGPGIHHLCLEVDDIEATMARLREHNIQLINEQPQAGHGGRQYAFVHPKSTGGVLVELYQLSDQ</sequence>
<dbReference type="PANTHER" id="PTHR43048:SF3">
    <property type="entry name" value="METHYLMALONYL-COA EPIMERASE, MITOCHONDRIAL"/>
    <property type="match status" value="1"/>
</dbReference>
<dbReference type="InterPro" id="IPR029068">
    <property type="entry name" value="Glyas_Bleomycin-R_OHBP_Dase"/>
</dbReference>
<gene>
    <name evidence="4" type="ORF">CFX0092_A1711</name>
</gene>
<dbReference type="Proteomes" id="UP000215027">
    <property type="component" value="Chromosome I"/>
</dbReference>
<dbReference type="KEGG" id="pbf:CFX0092_A1711"/>
<name>A0A160T2U4_9CHLR</name>
<evidence type="ECO:0000256" key="2">
    <source>
        <dbReference type="ARBA" id="ARBA00022723"/>
    </source>
</evidence>
<organism evidence="4 5">
    <name type="scientific">Candidatus Promineifilum breve</name>
    <dbReference type="NCBI Taxonomy" id="1806508"/>
    <lineage>
        <taxon>Bacteria</taxon>
        <taxon>Bacillati</taxon>
        <taxon>Chloroflexota</taxon>
        <taxon>Ardenticatenia</taxon>
        <taxon>Candidatus Promineifilales</taxon>
        <taxon>Candidatus Promineifilaceae</taxon>
        <taxon>Candidatus Promineifilum</taxon>
    </lineage>
</organism>
<dbReference type="OrthoDB" id="9788468at2"/>
<dbReference type="GO" id="GO:0046872">
    <property type="term" value="F:metal ion binding"/>
    <property type="evidence" value="ECO:0007669"/>
    <property type="project" value="UniProtKB-KW"/>
</dbReference>
<dbReference type="InterPro" id="IPR051785">
    <property type="entry name" value="MMCE/EMCE_epimerase"/>
</dbReference>
<keyword evidence="2" id="KW-0479">Metal-binding</keyword>
<dbReference type="PROSITE" id="PS51819">
    <property type="entry name" value="VOC"/>
    <property type="match status" value="1"/>
</dbReference>
<dbReference type="GO" id="GO:0046491">
    <property type="term" value="P:L-methylmalonyl-CoA metabolic process"/>
    <property type="evidence" value="ECO:0007669"/>
    <property type="project" value="TreeGrafter"/>
</dbReference>
<dbReference type="InterPro" id="IPR037523">
    <property type="entry name" value="VOC_core"/>
</dbReference>
<dbReference type="InterPro" id="IPR017515">
    <property type="entry name" value="MeMalonyl-CoA_epimerase"/>
</dbReference>
<reference evidence="4" key="1">
    <citation type="submission" date="2016-01" db="EMBL/GenBank/DDBJ databases">
        <authorList>
            <person name="Mcilroy J.S."/>
            <person name="Karst M S."/>
            <person name="Albertsen M."/>
        </authorList>
    </citation>
    <scope>NUCLEOTIDE SEQUENCE</scope>
    <source>
        <strain evidence="4">Cfx-K</strain>
    </source>
</reference>
<dbReference type="SUPFAM" id="SSF54593">
    <property type="entry name" value="Glyoxalase/Bleomycin resistance protein/Dihydroxybiphenyl dioxygenase"/>
    <property type="match status" value="1"/>
</dbReference>
<feature type="domain" description="VOC" evidence="3">
    <location>
        <begin position="4"/>
        <end position="132"/>
    </location>
</feature>
<proteinExistence type="inferred from homology"/>
<evidence type="ECO:0000313" key="5">
    <source>
        <dbReference type="Proteomes" id="UP000215027"/>
    </source>
</evidence>
<dbReference type="AlphaFoldDB" id="A0A160T2U4"/>
<dbReference type="RefSeq" id="WP_095043051.1">
    <property type="nucleotide sequence ID" value="NZ_LN890655.1"/>
</dbReference>
<dbReference type="Pfam" id="PF13669">
    <property type="entry name" value="Glyoxalase_4"/>
    <property type="match status" value="1"/>
</dbReference>
<dbReference type="GO" id="GO:0004493">
    <property type="term" value="F:methylmalonyl-CoA epimerase activity"/>
    <property type="evidence" value="ECO:0007669"/>
    <property type="project" value="UniProtKB-EC"/>
</dbReference>
<dbReference type="EC" id="5.1.99.1" evidence="4"/>
<evidence type="ECO:0000256" key="1">
    <source>
        <dbReference type="ARBA" id="ARBA00009308"/>
    </source>
</evidence>
<accession>A0A160T2U4</accession>
<keyword evidence="4" id="KW-0413">Isomerase</keyword>
<dbReference type="EMBL" id="LN890655">
    <property type="protein sequence ID" value="CUS03589.2"/>
    <property type="molecule type" value="Genomic_DNA"/>
</dbReference>
<evidence type="ECO:0000313" key="4">
    <source>
        <dbReference type="EMBL" id="CUS03589.2"/>
    </source>
</evidence>
<comment type="similarity">
    <text evidence="1">Belongs to the methylmalonyl-CoA epimerase family.</text>
</comment>